<reference evidence="2 3" key="1">
    <citation type="journal article" date="2019" name="Commun. Biol.">
        <title>The bagworm genome reveals a unique fibroin gene that provides high tensile strength.</title>
        <authorList>
            <person name="Kono N."/>
            <person name="Nakamura H."/>
            <person name="Ohtoshi R."/>
            <person name="Tomita M."/>
            <person name="Numata K."/>
            <person name="Arakawa K."/>
        </authorList>
    </citation>
    <scope>NUCLEOTIDE SEQUENCE [LARGE SCALE GENOMIC DNA]</scope>
</reference>
<organism evidence="2 3">
    <name type="scientific">Eumeta variegata</name>
    <name type="common">Bagworm moth</name>
    <name type="synonym">Eumeta japonica</name>
    <dbReference type="NCBI Taxonomy" id="151549"/>
    <lineage>
        <taxon>Eukaryota</taxon>
        <taxon>Metazoa</taxon>
        <taxon>Ecdysozoa</taxon>
        <taxon>Arthropoda</taxon>
        <taxon>Hexapoda</taxon>
        <taxon>Insecta</taxon>
        <taxon>Pterygota</taxon>
        <taxon>Neoptera</taxon>
        <taxon>Endopterygota</taxon>
        <taxon>Lepidoptera</taxon>
        <taxon>Glossata</taxon>
        <taxon>Ditrysia</taxon>
        <taxon>Tineoidea</taxon>
        <taxon>Psychidae</taxon>
        <taxon>Oiketicinae</taxon>
        <taxon>Eumeta</taxon>
    </lineage>
</organism>
<accession>A0A4C1XGV0</accession>
<proteinExistence type="predicted"/>
<feature type="region of interest" description="Disordered" evidence="1">
    <location>
        <begin position="38"/>
        <end position="59"/>
    </location>
</feature>
<name>A0A4C1XGV0_EUMVA</name>
<protein>
    <submittedName>
        <fullName evidence="2">Uncharacterized protein</fullName>
    </submittedName>
</protein>
<evidence type="ECO:0000256" key="1">
    <source>
        <dbReference type="SAM" id="MobiDB-lite"/>
    </source>
</evidence>
<evidence type="ECO:0000313" key="3">
    <source>
        <dbReference type="Proteomes" id="UP000299102"/>
    </source>
</evidence>
<keyword evidence="3" id="KW-1185">Reference proteome</keyword>
<gene>
    <name evidence="2" type="ORF">EVAR_48493_1</name>
</gene>
<sequence>MTVFGHHAIPEHPDPEHALFVYADALPINYTHVGASDCQPKKTPWAPHQNYHVGPPSGEKRWIRRTSIGLP</sequence>
<evidence type="ECO:0000313" key="2">
    <source>
        <dbReference type="EMBL" id="GBP62320.1"/>
    </source>
</evidence>
<dbReference type="EMBL" id="BGZK01000838">
    <property type="protein sequence ID" value="GBP62320.1"/>
    <property type="molecule type" value="Genomic_DNA"/>
</dbReference>
<comment type="caution">
    <text evidence="2">The sequence shown here is derived from an EMBL/GenBank/DDBJ whole genome shotgun (WGS) entry which is preliminary data.</text>
</comment>
<dbReference type="Proteomes" id="UP000299102">
    <property type="component" value="Unassembled WGS sequence"/>
</dbReference>
<dbReference type="AlphaFoldDB" id="A0A4C1XGV0"/>